<evidence type="ECO:0000313" key="2">
    <source>
        <dbReference type="Proteomes" id="UP001305414"/>
    </source>
</evidence>
<sequence>MGDTVARINNSTGQRAISYLGRCPGRSEGEDGLDGDVETSTIEGFEKDLSGILTVFRGVQRLVIISNIFLWSAS</sequence>
<dbReference type="Proteomes" id="UP001305414">
    <property type="component" value="Unassembled WGS sequence"/>
</dbReference>
<dbReference type="EMBL" id="JAWHQM010000039">
    <property type="protein sequence ID" value="KAK5634222.1"/>
    <property type="molecule type" value="Genomic_DNA"/>
</dbReference>
<keyword evidence="2" id="KW-1185">Reference proteome</keyword>
<protein>
    <submittedName>
        <fullName evidence="1">Uncharacterized protein</fullName>
    </submittedName>
</protein>
<name>A0AAN7Z9A0_9PEZI</name>
<accession>A0AAN7Z9A0</accession>
<comment type="caution">
    <text evidence="1">The sequence shown here is derived from an EMBL/GenBank/DDBJ whole genome shotgun (WGS) entry which is preliminary data.</text>
</comment>
<reference evidence="1 2" key="1">
    <citation type="submission" date="2023-10" db="EMBL/GenBank/DDBJ databases">
        <title>Draft genome sequence of Xylaria bambusicola isolate GMP-LS, the root and basal stem rot pathogen of sugarcane in Indonesia.</title>
        <authorList>
            <person name="Selvaraj P."/>
            <person name="Muralishankar V."/>
            <person name="Muruganantham S."/>
            <person name="Sp S."/>
            <person name="Haryani S."/>
            <person name="Lau K.J.X."/>
            <person name="Naqvi N.I."/>
        </authorList>
    </citation>
    <scope>NUCLEOTIDE SEQUENCE [LARGE SCALE GENOMIC DNA]</scope>
    <source>
        <strain evidence="1">GMP-LS</strain>
    </source>
</reference>
<evidence type="ECO:0000313" key="1">
    <source>
        <dbReference type="EMBL" id="KAK5634222.1"/>
    </source>
</evidence>
<organism evidence="1 2">
    <name type="scientific">Xylaria bambusicola</name>
    <dbReference type="NCBI Taxonomy" id="326684"/>
    <lineage>
        <taxon>Eukaryota</taxon>
        <taxon>Fungi</taxon>
        <taxon>Dikarya</taxon>
        <taxon>Ascomycota</taxon>
        <taxon>Pezizomycotina</taxon>
        <taxon>Sordariomycetes</taxon>
        <taxon>Xylariomycetidae</taxon>
        <taxon>Xylariales</taxon>
        <taxon>Xylariaceae</taxon>
        <taxon>Xylaria</taxon>
    </lineage>
</organism>
<dbReference type="AlphaFoldDB" id="A0AAN7Z9A0"/>
<proteinExistence type="predicted"/>
<gene>
    <name evidence="1" type="ORF">RRF57_009936</name>
</gene>